<accession>A0A4V1RXW1</accession>
<evidence type="ECO:0000313" key="2">
    <source>
        <dbReference type="EMBL" id="RYC79486.1"/>
    </source>
</evidence>
<sequence length="112" mass="12078">MNKGWLVPEQSFFIPPEYASQSKAGGKSNGDPRLGDVVPSPKSLYPIITGGPLPVFTPDMRISSSQFCEFSWDMTKSHEGDVTVGGGTQIANAVGATINAEIKAEFRRTMKN</sequence>
<dbReference type="EMBL" id="MQTW01000619">
    <property type="protein sequence ID" value="RYC79486.1"/>
    <property type="molecule type" value="Genomic_DNA"/>
</dbReference>
<feature type="region of interest" description="Disordered" evidence="1">
    <location>
        <begin position="17"/>
        <end position="38"/>
    </location>
</feature>
<dbReference type="Proteomes" id="UP000290540">
    <property type="component" value="Unassembled WGS sequence"/>
</dbReference>
<organism evidence="2 3">
    <name type="scientific">Fusarium oxysporum f. sp. narcissi</name>
    <dbReference type="NCBI Taxonomy" id="451672"/>
    <lineage>
        <taxon>Eukaryota</taxon>
        <taxon>Fungi</taxon>
        <taxon>Dikarya</taxon>
        <taxon>Ascomycota</taxon>
        <taxon>Pezizomycotina</taxon>
        <taxon>Sordariomycetes</taxon>
        <taxon>Hypocreomycetidae</taxon>
        <taxon>Hypocreales</taxon>
        <taxon>Nectriaceae</taxon>
        <taxon>Fusarium</taxon>
        <taxon>Fusarium oxysporum species complex</taxon>
    </lineage>
</organism>
<name>A0A4V1RXW1_FUSOX</name>
<comment type="caution">
    <text evidence="2">The sequence shown here is derived from an EMBL/GenBank/DDBJ whole genome shotgun (WGS) entry which is preliminary data.</text>
</comment>
<evidence type="ECO:0000256" key="1">
    <source>
        <dbReference type="SAM" id="MobiDB-lite"/>
    </source>
</evidence>
<evidence type="ECO:0000313" key="3">
    <source>
        <dbReference type="Proteomes" id="UP000290540"/>
    </source>
</evidence>
<proteinExistence type="predicted"/>
<protein>
    <submittedName>
        <fullName evidence="2">Uncharacterized protein</fullName>
    </submittedName>
</protein>
<dbReference type="AlphaFoldDB" id="A0A4V1RXW1"/>
<reference evidence="2 3" key="1">
    <citation type="submission" date="2016-12" db="EMBL/GenBank/DDBJ databases">
        <title>Draft genome sequence of Fusarium oxysporum causing rot on Narcissus.</title>
        <authorList>
            <person name="Armitage A.D."/>
            <person name="Taylor A."/>
            <person name="Clarkson J.P."/>
            <person name="Harrison R.J."/>
            <person name="Jackson A.C."/>
        </authorList>
    </citation>
    <scope>NUCLEOTIDE SEQUENCE [LARGE SCALE GENOMIC DNA]</scope>
    <source>
        <strain evidence="2 3">N139</strain>
    </source>
</reference>
<gene>
    <name evidence="2" type="ORF">BFJ63_vAg17632</name>
</gene>